<protein>
    <submittedName>
        <fullName evidence="1">Metal-dependent hydrolase</fullName>
    </submittedName>
</protein>
<evidence type="ECO:0000313" key="2">
    <source>
        <dbReference type="Proteomes" id="UP000313645"/>
    </source>
</evidence>
<keyword evidence="2" id="KW-1185">Reference proteome</keyword>
<dbReference type="PIRSF" id="PIRSF007580">
    <property type="entry name" value="UCP07580"/>
    <property type="match status" value="1"/>
</dbReference>
<gene>
    <name evidence="1" type="ORF">EZI54_01155</name>
</gene>
<dbReference type="RefSeq" id="WP_131478178.1">
    <property type="nucleotide sequence ID" value="NZ_SJDL01000001.1"/>
</dbReference>
<sequence length="285" mass="33320">MSASSTPAGIRVEPRHIRFDVQQELRTLWHGNSLFRTAFFNALSLQFPDGEEQFIHSVRLYRDRIEDPKLKQEVRGFIGQEALHGREHRAYNEGLKARGYDIDAIDARFQKHTRWVKKLPPSRQLAGTCGAEHYTAVLANAILGHPEWMAGATPQMRALWRWHAIEETEHKSVAFDVYRQCVGDERLRKVVFLFVTYNFFKFTFLNTCSILKSEGKLWSPRVWLEGLNFLWGRPGILRRCLPDFLAYFRTGFHPWDQDNRDLLQRNLQELDAVYNPSERSARKSA</sequence>
<dbReference type="PANTHER" id="PTHR39456:SF1">
    <property type="entry name" value="METAL-DEPENDENT HYDROLASE"/>
    <property type="match status" value="1"/>
</dbReference>
<organism evidence="1 2">
    <name type="scientific">Marinobacter halodurans</name>
    <dbReference type="NCBI Taxonomy" id="2528979"/>
    <lineage>
        <taxon>Bacteria</taxon>
        <taxon>Pseudomonadati</taxon>
        <taxon>Pseudomonadota</taxon>
        <taxon>Gammaproteobacteria</taxon>
        <taxon>Pseudomonadales</taxon>
        <taxon>Marinobacteraceae</taxon>
        <taxon>Marinobacter</taxon>
    </lineage>
</organism>
<dbReference type="PANTHER" id="PTHR39456">
    <property type="entry name" value="METAL-DEPENDENT HYDROLASE"/>
    <property type="match status" value="1"/>
</dbReference>
<dbReference type="EMBL" id="SJDL01000001">
    <property type="protein sequence ID" value="TBW59591.1"/>
    <property type="molecule type" value="Genomic_DNA"/>
</dbReference>
<dbReference type="InterPro" id="IPR016516">
    <property type="entry name" value="UCP07580"/>
</dbReference>
<dbReference type="Proteomes" id="UP000313645">
    <property type="component" value="Unassembled WGS sequence"/>
</dbReference>
<evidence type="ECO:0000313" key="1">
    <source>
        <dbReference type="EMBL" id="TBW59591.1"/>
    </source>
</evidence>
<comment type="caution">
    <text evidence="1">The sequence shown here is derived from an EMBL/GenBank/DDBJ whole genome shotgun (WGS) entry which is preliminary data.</text>
</comment>
<dbReference type="GO" id="GO:0016787">
    <property type="term" value="F:hydrolase activity"/>
    <property type="evidence" value="ECO:0007669"/>
    <property type="project" value="UniProtKB-KW"/>
</dbReference>
<keyword evidence="1" id="KW-0378">Hydrolase</keyword>
<reference evidence="1 2" key="1">
    <citation type="submission" date="2019-02" db="EMBL/GenBank/DDBJ databases">
        <title>Marinobacter halodurans sp. nov., a marine bacterium isolated from sea tidal flat.</title>
        <authorList>
            <person name="Yoo Y."/>
            <person name="Lee D.W."/>
            <person name="Kim B.S."/>
            <person name="Kim J.-J."/>
        </authorList>
    </citation>
    <scope>NUCLEOTIDE SEQUENCE [LARGE SCALE GENOMIC DNA]</scope>
    <source>
        <strain evidence="1 2">YJ-S3-2</strain>
    </source>
</reference>
<accession>A0ABY1ZRE2</accession>
<proteinExistence type="predicted"/>
<name>A0ABY1ZRE2_9GAMM</name>
<dbReference type="Pfam" id="PF10118">
    <property type="entry name" value="Metal_hydrol"/>
    <property type="match status" value="1"/>
</dbReference>